<accession>A0A5C4V5R7</accession>
<dbReference type="EMBL" id="VDLX02000028">
    <property type="protein sequence ID" value="KAB8186828.1"/>
    <property type="molecule type" value="Genomic_DNA"/>
</dbReference>
<name>A0A5C4V5R7_9ACTN</name>
<protein>
    <recommendedName>
        <fullName evidence="3">GIY-YIG nuclease family protein</fullName>
    </recommendedName>
</protein>
<gene>
    <name evidence="1" type="ORF">FH608_045885</name>
</gene>
<organism evidence="1 2">
    <name type="scientific">Nonomuraea phyllanthi</name>
    <dbReference type="NCBI Taxonomy" id="2219224"/>
    <lineage>
        <taxon>Bacteria</taxon>
        <taxon>Bacillati</taxon>
        <taxon>Actinomycetota</taxon>
        <taxon>Actinomycetes</taxon>
        <taxon>Streptosporangiales</taxon>
        <taxon>Streptosporangiaceae</taxon>
        <taxon>Nonomuraea</taxon>
    </lineage>
</organism>
<evidence type="ECO:0000313" key="2">
    <source>
        <dbReference type="Proteomes" id="UP000312512"/>
    </source>
</evidence>
<comment type="caution">
    <text evidence="1">The sequence shown here is derived from an EMBL/GenBank/DDBJ whole genome shotgun (WGS) entry which is preliminary data.</text>
</comment>
<evidence type="ECO:0008006" key="3">
    <source>
        <dbReference type="Google" id="ProtNLM"/>
    </source>
</evidence>
<dbReference type="OrthoDB" id="9178552at2"/>
<sequence>MKIHRSAPVVDGITIPTATLLDERLSFVARGLLCELLTRPDDWEANADEMSRRARDARGLVTGEGRQAMRAAFAELESHGYLVRRRKRYANGRFVTTLELYDTPGHALPDVVPTKKSLKPTPRGEVLYRHWDENGLLLYVGVTNRATSRERAHAKVSPWMEFWVETTYEQHPSRASVEAAEAAAILDEQPLFNVAGNDDPEAPRRLRRYLAERNRLDLLLPKVPA</sequence>
<dbReference type="Proteomes" id="UP000312512">
    <property type="component" value="Unassembled WGS sequence"/>
</dbReference>
<dbReference type="RefSeq" id="WP_139637493.1">
    <property type="nucleotide sequence ID" value="NZ_VDLX02000028.1"/>
</dbReference>
<dbReference type="AlphaFoldDB" id="A0A5C4V5R7"/>
<keyword evidence="2" id="KW-1185">Reference proteome</keyword>
<reference evidence="1 2" key="1">
    <citation type="submission" date="2019-10" db="EMBL/GenBank/DDBJ databases">
        <title>Nonomuraea sp. nov., isolated from Phyllanthus amarus.</title>
        <authorList>
            <person name="Klykleung N."/>
            <person name="Tanasupawat S."/>
        </authorList>
    </citation>
    <scope>NUCLEOTIDE SEQUENCE [LARGE SCALE GENOMIC DNA]</scope>
    <source>
        <strain evidence="1 2">PA1-10</strain>
    </source>
</reference>
<proteinExistence type="predicted"/>
<evidence type="ECO:0000313" key="1">
    <source>
        <dbReference type="EMBL" id="KAB8186828.1"/>
    </source>
</evidence>